<dbReference type="PANTHER" id="PTHR48079:SF6">
    <property type="entry name" value="NAD(P)-BINDING DOMAIN-CONTAINING PROTEIN-RELATED"/>
    <property type="match status" value="1"/>
</dbReference>
<gene>
    <name evidence="1" type="ORF">IAI60_01080</name>
</gene>
<dbReference type="Proteomes" id="UP001518990">
    <property type="component" value="Unassembled WGS sequence"/>
</dbReference>
<dbReference type="SUPFAM" id="SSF51735">
    <property type="entry name" value="NAD(P)-binding Rossmann-fold domains"/>
    <property type="match status" value="1"/>
</dbReference>
<name>A0ABS3K6V4_9PROT</name>
<dbReference type="InterPro" id="IPR036291">
    <property type="entry name" value="NAD(P)-bd_dom_sf"/>
</dbReference>
<dbReference type="InterPro" id="IPR051783">
    <property type="entry name" value="NAD(P)-dependent_oxidoreduct"/>
</dbReference>
<evidence type="ECO:0000313" key="1">
    <source>
        <dbReference type="EMBL" id="MBO1073195.1"/>
    </source>
</evidence>
<dbReference type="PANTHER" id="PTHR48079">
    <property type="entry name" value="PROTEIN YEEZ"/>
    <property type="match status" value="1"/>
</dbReference>
<keyword evidence="2" id="KW-1185">Reference proteome</keyword>
<proteinExistence type="predicted"/>
<dbReference type="EMBL" id="JACTNF010000001">
    <property type="protein sequence ID" value="MBO1073195.1"/>
    <property type="molecule type" value="Genomic_DNA"/>
</dbReference>
<comment type="caution">
    <text evidence="1">The sequence shown here is derived from an EMBL/GenBank/DDBJ whole genome shotgun (WGS) entry which is preliminary data.</text>
</comment>
<dbReference type="Gene3D" id="3.40.50.720">
    <property type="entry name" value="NAD(P)-binding Rossmann-like Domain"/>
    <property type="match status" value="1"/>
</dbReference>
<evidence type="ECO:0000313" key="2">
    <source>
        <dbReference type="Proteomes" id="UP001518990"/>
    </source>
</evidence>
<protein>
    <submittedName>
        <fullName evidence="1">SDR family NAD(P)-dependent oxidoreductase</fullName>
    </submittedName>
</protein>
<accession>A0ABS3K6V4</accession>
<reference evidence="1 2" key="1">
    <citation type="submission" date="2020-09" db="EMBL/GenBank/DDBJ databases">
        <title>Roseomonas.</title>
        <authorList>
            <person name="Zhu W."/>
        </authorList>
    </citation>
    <scope>NUCLEOTIDE SEQUENCE [LARGE SCALE GENOMIC DNA]</scope>
    <source>
        <strain evidence="1 2">1311</strain>
    </source>
</reference>
<sequence length="292" mass="30469">MTARMLILGLGYAGQHIAMEALRAGFTVAATVREPAGRAVPPGVALLRFSEAGPAIAEATHLVATAAPEEAGDPVLATHAAAIAGAPALRWAGYFSTTGVYGDRGGGWVDEATPPAPGQERSRRRLVAEQAWAAALGGRVALDLFRTAGIYGPGRSALDEVRSGRARRVIKPGHSFSRIHVEDIARAVVAAATGRHDAGAPRVLHLADDEPAESAAVIGEAARLLGLPPPPAVPFEQAWAAMSPMGRGFWAENRRVSSAATRAALGLGWRYPGYRAGLAAIHRAEQLQQGRL</sequence>
<organism evidence="1 2">
    <name type="scientific">Roseomonas marmotae</name>
    <dbReference type="NCBI Taxonomy" id="2768161"/>
    <lineage>
        <taxon>Bacteria</taxon>
        <taxon>Pseudomonadati</taxon>
        <taxon>Pseudomonadota</taxon>
        <taxon>Alphaproteobacteria</taxon>
        <taxon>Acetobacterales</taxon>
        <taxon>Roseomonadaceae</taxon>
        <taxon>Roseomonas</taxon>
    </lineage>
</organism>